<evidence type="ECO:0000256" key="9">
    <source>
        <dbReference type="ARBA" id="ARBA00022989"/>
    </source>
</evidence>
<feature type="transmembrane region" description="Helical" evidence="13">
    <location>
        <begin position="160"/>
        <end position="182"/>
    </location>
</feature>
<evidence type="ECO:0000256" key="10">
    <source>
        <dbReference type="ARBA" id="ARBA00023065"/>
    </source>
</evidence>
<dbReference type="KEGG" id="cheb:HH215_01145"/>
<proteinExistence type="inferred from homology"/>
<keyword evidence="6" id="KW-0050">Antiport</keyword>
<comment type="similarity">
    <text evidence="3">Belongs to the multi antimicrobial extrusion (MATE) (TC 2.A.66.1) family.</text>
</comment>
<feature type="transmembrane region" description="Helical" evidence="13">
    <location>
        <begin position="130"/>
        <end position="148"/>
    </location>
</feature>
<evidence type="ECO:0000256" key="3">
    <source>
        <dbReference type="ARBA" id="ARBA00010199"/>
    </source>
</evidence>
<dbReference type="PIRSF" id="PIRSF006603">
    <property type="entry name" value="DinF"/>
    <property type="match status" value="1"/>
</dbReference>
<feature type="transmembrane region" description="Helical" evidence="13">
    <location>
        <begin position="89"/>
        <end position="110"/>
    </location>
</feature>
<keyword evidence="10" id="KW-0406">Ion transport</keyword>
<keyword evidence="5" id="KW-0813">Transport</keyword>
<evidence type="ECO:0000256" key="5">
    <source>
        <dbReference type="ARBA" id="ARBA00022448"/>
    </source>
</evidence>
<feature type="transmembrane region" description="Helical" evidence="13">
    <location>
        <begin position="392"/>
        <end position="412"/>
    </location>
</feature>
<evidence type="ECO:0000256" key="2">
    <source>
        <dbReference type="ARBA" id="ARBA00004651"/>
    </source>
</evidence>
<evidence type="ECO:0000256" key="13">
    <source>
        <dbReference type="SAM" id="Phobius"/>
    </source>
</evidence>
<dbReference type="NCBIfam" id="TIGR00797">
    <property type="entry name" value="matE"/>
    <property type="match status" value="1"/>
</dbReference>
<feature type="transmembrane region" description="Helical" evidence="13">
    <location>
        <begin position="359"/>
        <end position="380"/>
    </location>
</feature>
<dbReference type="GO" id="GO:0015297">
    <property type="term" value="F:antiporter activity"/>
    <property type="evidence" value="ECO:0007669"/>
    <property type="project" value="UniProtKB-KW"/>
</dbReference>
<dbReference type="GO" id="GO:0005886">
    <property type="term" value="C:plasma membrane"/>
    <property type="evidence" value="ECO:0007669"/>
    <property type="project" value="UniProtKB-SubCell"/>
</dbReference>
<keyword evidence="11 13" id="KW-0472">Membrane</keyword>
<feature type="transmembrane region" description="Helical" evidence="13">
    <location>
        <begin position="54"/>
        <end position="77"/>
    </location>
</feature>
<keyword evidence="7" id="KW-1003">Cell membrane</keyword>
<gene>
    <name evidence="14" type="ORF">HH215_01145</name>
</gene>
<reference evidence="14 15" key="1">
    <citation type="submission" date="2020-04" db="EMBL/GenBank/DDBJ databases">
        <title>Genome sequencing of novel species.</title>
        <authorList>
            <person name="Heo J."/>
            <person name="Kim S.-J."/>
            <person name="Kim J.-S."/>
            <person name="Hong S.-B."/>
            <person name="Kwon S.-W."/>
        </authorList>
    </citation>
    <scope>NUCLEOTIDE SEQUENCE [LARGE SCALE GENOMIC DNA]</scope>
    <source>
        <strain evidence="14 15">MFER-1</strain>
    </source>
</reference>
<feature type="transmembrane region" description="Helical" evidence="13">
    <location>
        <begin position="194"/>
        <end position="215"/>
    </location>
</feature>
<dbReference type="InterPro" id="IPR048279">
    <property type="entry name" value="MdtK-like"/>
</dbReference>
<feature type="transmembrane region" description="Helical" evidence="13">
    <location>
        <begin position="321"/>
        <end position="344"/>
    </location>
</feature>
<feature type="transmembrane region" description="Helical" evidence="13">
    <location>
        <begin position="257"/>
        <end position="277"/>
    </location>
</feature>
<dbReference type="AlphaFoldDB" id="A0A7Z2ZJ79"/>
<dbReference type="GO" id="GO:0006811">
    <property type="term" value="P:monoatomic ion transport"/>
    <property type="evidence" value="ECO:0007669"/>
    <property type="project" value="UniProtKB-KW"/>
</dbReference>
<dbReference type="Pfam" id="PF01554">
    <property type="entry name" value="MatE"/>
    <property type="match status" value="2"/>
</dbReference>
<evidence type="ECO:0000256" key="7">
    <source>
        <dbReference type="ARBA" id="ARBA00022475"/>
    </source>
</evidence>
<evidence type="ECO:0000313" key="14">
    <source>
        <dbReference type="EMBL" id="QJD81921.1"/>
    </source>
</evidence>
<keyword evidence="9 13" id="KW-1133">Transmembrane helix</keyword>
<dbReference type="RefSeq" id="WP_169278226.1">
    <property type="nucleotide sequence ID" value="NZ_CP051680.1"/>
</dbReference>
<keyword evidence="8 13" id="KW-0812">Transmembrane</keyword>
<evidence type="ECO:0000256" key="11">
    <source>
        <dbReference type="ARBA" id="ARBA00023136"/>
    </source>
</evidence>
<comment type="function">
    <text evidence="1">Multidrug efflux pump.</text>
</comment>
<dbReference type="Proteomes" id="UP000502248">
    <property type="component" value="Chromosome"/>
</dbReference>
<evidence type="ECO:0000256" key="8">
    <source>
        <dbReference type="ARBA" id="ARBA00022692"/>
    </source>
</evidence>
<evidence type="ECO:0000256" key="6">
    <source>
        <dbReference type="ARBA" id="ARBA00022449"/>
    </source>
</evidence>
<name>A0A7Z2ZJ79_9BACL</name>
<feature type="transmembrane region" description="Helical" evidence="13">
    <location>
        <begin position="283"/>
        <end position="300"/>
    </location>
</feature>
<dbReference type="PANTHER" id="PTHR43298">
    <property type="entry name" value="MULTIDRUG RESISTANCE PROTEIN NORM-RELATED"/>
    <property type="match status" value="1"/>
</dbReference>
<keyword evidence="15" id="KW-1185">Reference proteome</keyword>
<dbReference type="EMBL" id="CP051680">
    <property type="protein sequence ID" value="QJD81921.1"/>
    <property type="molecule type" value="Genomic_DNA"/>
</dbReference>
<comment type="subcellular location">
    <subcellularLocation>
        <location evidence="2">Cell membrane</location>
        <topology evidence="2">Multi-pass membrane protein</topology>
    </subcellularLocation>
</comment>
<sequence>MISNLDLEFRKDMKRLVVPSILQMLIGNSFSLINTLMVGSLGDTAVAVMAAAGQISFILSMILSAIFGIASYITQFYGKGDLVNVKRSFGLMLISSVIVTLIVFTLVSWFKAPILSLFLKDETAVAYGVQYLSVIVFVFLINSIKDVYSNALGSIGRIKLTLVVGIIAMSLNVLLDYVLIYGKFGFPEYGIVGAAWATLLSSMMSGFILIGYVYGKSYYVNVTLKEIFSFDFSFVKKVYATTLPLMFHEGLWSVGNMLYAVAFGHIGVAALATYQLANTFNGYFMMGIFGFAYAAKVMIGQKLSREDPSEAIIYARKFTRIALYSAIVVSIAIFLLSPFLIHLFPNLSSEVQSSFRNVMIIQAIVMVMFFLNNLWIVGMFRAGGDNLYTMNLILVSTWLIALPLVFAGAYLFHWPVEWVYLMFTLEEVSKACIGFYRYRSNKWARNLIQNM</sequence>
<evidence type="ECO:0000256" key="12">
    <source>
        <dbReference type="ARBA" id="ARBA00031636"/>
    </source>
</evidence>
<evidence type="ECO:0000256" key="1">
    <source>
        <dbReference type="ARBA" id="ARBA00003408"/>
    </source>
</evidence>
<protein>
    <recommendedName>
        <fullName evidence="4">Probable multidrug resistance protein NorM</fullName>
    </recommendedName>
    <alternativeName>
        <fullName evidence="12">Multidrug-efflux transporter</fullName>
    </alternativeName>
</protein>
<organism evidence="14 15">
    <name type="scientific">Cohnella herbarum</name>
    <dbReference type="NCBI Taxonomy" id="2728023"/>
    <lineage>
        <taxon>Bacteria</taxon>
        <taxon>Bacillati</taxon>
        <taxon>Bacillota</taxon>
        <taxon>Bacilli</taxon>
        <taxon>Bacillales</taxon>
        <taxon>Paenibacillaceae</taxon>
        <taxon>Cohnella</taxon>
    </lineage>
</organism>
<dbReference type="GO" id="GO:0042910">
    <property type="term" value="F:xenobiotic transmembrane transporter activity"/>
    <property type="evidence" value="ECO:0007669"/>
    <property type="project" value="InterPro"/>
</dbReference>
<accession>A0A7Z2ZJ79</accession>
<dbReference type="PANTHER" id="PTHR43298:SF2">
    <property type="entry name" value="FMN_FAD EXPORTER YEEO-RELATED"/>
    <property type="match status" value="1"/>
</dbReference>
<evidence type="ECO:0000256" key="4">
    <source>
        <dbReference type="ARBA" id="ARBA00020268"/>
    </source>
</evidence>
<dbReference type="InterPro" id="IPR050222">
    <property type="entry name" value="MATE_MdtK"/>
</dbReference>
<dbReference type="InterPro" id="IPR002528">
    <property type="entry name" value="MATE_fam"/>
</dbReference>
<feature type="transmembrane region" description="Helical" evidence="13">
    <location>
        <begin position="21"/>
        <end position="42"/>
    </location>
</feature>
<evidence type="ECO:0000313" key="15">
    <source>
        <dbReference type="Proteomes" id="UP000502248"/>
    </source>
</evidence>